<gene>
    <name evidence="9" type="ORF">SAMN02910343_01415</name>
</gene>
<feature type="chain" id="PRO_5011706441" description="Lipoprotein" evidence="8">
    <location>
        <begin position="29"/>
        <end position="274"/>
    </location>
</feature>
<dbReference type="PANTHER" id="PTHR30429">
    <property type="entry name" value="D-METHIONINE-BINDING LIPOPROTEIN METQ"/>
    <property type="match status" value="1"/>
</dbReference>
<dbReference type="AlphaFoldDB" id="A0A1G5WKS2"/>
<dbReference type="STRING" id="209880.SAMN02910343_01415"/>
<comment type="subcellular location">
    <subcellularLocation>
        <location evidence="1">Membrane</location>
        <topology evidence="1">Lipid-anchor</topology>
    </subcellularLocation>
</comment>
<evidence type="ECO:0000256" key="8">
    <source>
        <dbReference type="SAM" id="SignalP"/>
    </source>
</evidence>
<dbReference type="InterPro" id="IPR004872">
    <property type="entry name" value="Lipoprotein_NlpA"/>
</dbReference>
<accession>A0A1G5WKS2</accession>
<dbReference type="Gene3D" id="3.40.190.10">
    <property type="entry name" value="Periplasmic binding protein-like II"/>
    <property type="match status" value="2"/>
</dbReference>
<evidence type="ECO:0000256" key="4">
    <source>
        <dbReference type="ARBA" id="ARBA00023139"/>
    </source>
</evidence>
<dbReference type="GeneID" id="87756411"/>
<evidence type="ECO:0000256" key="5">
    <source>
        <dbReference type="ARBA" id="ARBA00023288"/>
    </source>
</evidence>
<dbReference type="RefSeq" id="WP_091365265.1">
    <property type="nucleotide sequence ID" value="NZ_FMXA01000022.1"/>
</dbReference>
<feature type="lipid moiety-binding region" description="S-diacylglycerol cysteine" evidence="7">
    <location>
        <position position="23"/>
    </location>
</feature>
<evidence type="ECO:0000256" key="2">
    <source>
        <dbReference type="ARBA" id="ARBA00022729"/>
    </source>
</evidence>
<evidence type="ECO:0000256" key="7">
    <source>
        <dbReference type="PIRSR" id="PIRSR002854-1"/>
    </source>
</evidence>
<comment type="similarity">
    <text evidence="6">Belongs to the nlpA lipoprotein family.</text>
</comment>
<keyword evidence="5 6" id="KW-0449">Lipoprotein</keyword>
<dbReference type="SUPFAM" id="SSF53850">
    <property type="entry name" value="Periplasmic binding protein-like II"/>
    <property type="match status" value="1"/>
</dbReference>
<organism evidence="9 10">
    <name type="scientific">Allisonella histaminiformans</name>
    <dbReference type="NCBI Taxonomy" id="209880"/>
    <lineage>
        <taxon>Bacteria</taxon>
        <taxon>Bacillati</taxon>
        <taxon>Bacillota</taxon>
        <taxon>Negativicutes</taxon>
        <taxon>Veillonellales</taxon>
        <taxon>Veillonellaceae</taxon>
        <taxon>Allisonella</taxon>
    </lineage>
</organism>
<evidence type="ECO:0000256" key="3">
    <source>
        <dbReference type="ARBA" id="ARBA00023136"/>
    </source>
</evidence>
<keyword evidence="2 8" id="KW-0732">Signal</keyword>
<dbReference type="PIRSF" id="PIRSF002854">
    <property type="entry name" value="MetQ"/>
    <property type="match status" value="1"/>
</dbReference>
<dbReference type="OrthoDB" id="9812878at2"/>
<dbReference type="NCBIfam" id="TIGR00363">
    <property type="entry name" value="MetQ/NlpA family lipoprotein"/>
    <property type="match status" value="1"/>
</dbReference>
<protein>
    <recommendedName>
        <fullName evidence="6">Lipoprotein</fullName>
    </recommendedName>
</protein>
<evidence type="ECO:0000256" key="1">
    <source>
        <dbReference type="ARBA" id="ARBA00004635"/>
    </source>
</evidence>
<dbReference type="PROSITE" id="PS51257">
    <property type="entry name" value="PROKAR_LIPOPROTEIN"/>
    <property type="match status" value="1"/>
</dbReference>
<feature type="signal peptide" evidence="8">
    <location>
        <begin position="1"/>
        <end position="28"/>
    </location>
</feature>
<evidence type="ECO:0000313" key="9">
    <source>
        <dbReference type="EMBL" id="SDA58137.1"/>
    </source>
</evidence>
<dbReference type="Proteomes" id="UP000199689">
    <property type="component" value="Unassembled WGS sequence"/>
</dbReference>
<evidence type="ECO:0000256" key="6">
    <source>
        <dbReference type="PIRNR" id="PIRNR002854"/>
    </source>
</evidence>
<proteinExistence type="inferred from homology"/>
<name>A0A1G5WKS2_9FIRM</name>
<keyword evidence="3" id="KW-0472">Membrane</keyword>
<dbReference type="PANTHER" id="PTHR30429:SF1">
    <property type="entry name" value="D-METHIONINE-BINDING LIPOPROTEIN METQ-RELATED"/>
    <property type="match status" value="1"/>
</dbReference>
<sequence>MNLKKTLIISAAAVGAALFLYGCGGNDAASSASGESDTISVGTTAGYSEDVVEFVAKQAEKQGLHVKVVSFGDYVTPDQALAQGDIDVNSFQHGPFLDAFNQKNGTDLVSIGNTYLAPLRVYSKKHKSLAELPNGASIAVPNDPSNEGRALLLLSKQGLITLKNGTDPTKATTADIATNPKNIKIVELEAPQLPRALDDCDASVINGGYAVSAKLDPKTAIATEDDTSPYINIIATRAKDKDNPTYKKFVKIFQSPETKKYIEDNYADTLVPAF</sequence>
<dbReference type="EMBL" id="FMXA01000022">
    <property type="protein sequence ID" value="SDA58137.1"/>
    <property type="molecule type" value="Genomic_DNA"/>
</dbReference>
<evidence type="ECO:0000313" key="10">
    <source>
        <dbReference type="Proteomes" id="UP000199689"/>
    </source>
</evidence>
<dbReference type="CDD" id="cd13526">
    <property type="entry name" value="PBP2_lipoprotein_MetQ_like"/>
    <property type="match status" value="1"/>
</dbReference>
<dbReference type="Pfam" id="PF03180">
    <property type="entry name" value="Lipoprotein_9"/>
    <property type="match status" value="1"/>
</dbReference>
<dbReference type="GO" id="GO:0016020">
    <property type="term" value="C:membrane"/>
    <property type="evidence" value="ECO:0007669"/>
    <property type="project" value="UniProtKB-SubCell"/>
</dbReference>
<reference evidence="9 10" key="1">
    <citation type="submission" date="2016-10" db="EMBL/GenBank/DDBJ databases">
        <authorList>
            <person name="de Groot N.N."/>
        </authorList>
    </citation>
    <scope>NUCLEOTIDE SEQUENCE [LARGE SCALE GENOMIC DNA]</scope>
    <source>
        <strain evidence="9 10">DSM 15230</strain>
    </source>
</reference>
<keyword evidence="4" id="KW-0564">Palmitate</keyword>
<keyword evidence="10" id="KW-1185">Reference proteome</keyword>